<dbReference type="Proteomes" id="UP000298416">
    <property type="component" value="Unassembled WGS sequence"/>
</dbReference>
<evidence type="ECO:0000256" key="3">
    <source>
        <dbReference type="PROSITE-ProRule" id="PRU00708"/>
    </source>
</evidence>
<dbReference type="SUPFAM" id="SSF48452">
    <property type="entry name" value="TPR-like"/>
    <property type="match status" value="1"/>
</dbReference>
<dbReference type="Pfam" id="PF13041">
    <property type="entry name" value="PPR_2"/>
    <property type="match status" value="1"/>
</dbReference>
<dbReference type="AlphaFoldDB" id="A0A8X9AA48"/>
<dbReference type="Pfam" id="PF01535">
    <property type="entry name" value="PPR"/>
    <property type="match status" value="4"/>
</dbReference>
<evidence type="ECO:0000256" key="1">
    <source>
        <dbReference type="ARBA" id="ARBA00007626"/>
    </source>
</evidence>
<gene>
    <name evidence="4" type="ORF">SASPL_103889</name>
</gene>
<evidence type="ECO:0000256" key="2">
    <source>
        <dbReference type="ARBA" id="ARBA00022737"/>
    </source>
</evidence>
<dbReference type="NCBIfam" id="TIGR00756">
    <property type="entry name" value="PPR"/>
    <property type="match status" value="1"/>
</dbReference>
<reference evidence="4" key="2">
    <citation type="submission" date="2020-08" db="EMBL/GenBank/DDBJ databases">
        <title>Plant Genome Project.</title>
        <authorList>
            <person name="Zhang R.-G."/>
        </authorList>
    </citation>
    <scope>NUCLEOTIDE SEQUENCE</scope>
    <source>
        <strain evidence="4">Huo1</strain>
        <tissue evidence="4">Leaf</tissue>
    </source>
</reference>
<dbReference type="PANTHER" id="PTHR45717">
    <property type="entry name" value="OS12G0527900 PROTEIN"/>
    <property type="match status" value="1"/>
</dbReference>
<dbReference type="InterPro" id="IPR011990">
    <property type="entry name" value="TPR-like_helical_dom_sf"/>
</dbReference>
<accession>A0A8X9AA48</accession>
<dbReference type="PROSITE" id="PS51375">
    <property type="entry name" value="PPR"/>
    <property type="match status" value="1"/>
</dbReference>
<dbReference type="GO" id="GO:0005739">
    <property type="term" value="C:mitochondrion"/>
    <property type="evidence" value="ECO:0007669"/>
    <property type="project" value="TreeGrafter"/>
</dbReference>
<evidence type="ECO:0000313" key="4">
    <source>
        <dbReference type="EMBL" id="KAG6432314.1"/>
    </source>
</evidence>
<dbReference type="Gene3D" id="1.25.40.10">
    <property type="entry name" value="Tetratricopeptide repeat domain"/>
    <property type="match status" value="3"/>
</dbReference>
<proteinExistence type="inferred from homology"/>
<dbReference type="InterPro" id="IPR002885">
    <property type="entry name" value="PPR_rpt"/>
</dbReference>
<keyword evidence="2" id="KW-0677">Repeat</keyword>
<protein>
    <submittedName>
        <fullName evidence="4">Uncharacterized protein</fullName>
    </submittedName>
</protein>
<comment type="caution">
    <text evidence="4">The sequence shown here is derived from an EMBL/GenBank/DDBJ whole genome shotgun (WGS) entry which is preliminary data.</text>
</comment>
<dbReference type="GO" id="GO:0003729">
    <property type="term" value="F:mRNA binding"/>
    <property type="evidence" value="ECO:0007669"/>
    <property type="project" value="UniProtKB-ARBA"/>
</dbReference>
<evidence type="ECO:0000313" key="5">
    <source>
        <dbReference type="Proteomes" id="UP000298416"/>
    </source>
</evidence>
<organism evidence="4">
    <name type="scientific">Salvia splendens</name>
    <name type="common">Scarlet sage</name>
    <dbReference type="NCBI Taxonomy" id="180675"/>
    <lineage>
        <taxon>Eukaryota</taxon>
        <taxon>Viridiplantae</taxon>
        <taxon>Streptophyta</taxon>
        <taxon>Embryophyta</taxon>
        <taxon>Tracheophyta</taxon>
        <taxon>Spermatophyta</taxon>
        <taxon>Magnoliopsida</taxon>
        <taxon>eudicotyledons</taxon>
        <taxon>Gunneridae</taxon>
        <taxon>Pentapetalae</taxon>
        <taxon>asterids</taxon>
        <taxon>lamiids</taxon>
        <taxon>Lamiales</taxon>
        <taxon>Lamiaceae</taxon>
        <taxon>Nepetoideae</taxon>
        <taxon>Mentheae</taxon>
        <taxon>Salviinae</taxon>
        <taxon>Salvia</taxon>
        <taxon>Salvia subgen. Calosphace</taxon>
        <taxon>core Calosphace</taxon>
    </lineage>
</organism>
<sequence>MMKFLQKFSDSIMKRAVLSSSISMYSSERSPNLYDRLVKCYRERVSVIPVLDEWVAQVGDIRQQTLQLFIKNFTKRRRFTPALHVRILFFISLDSVIVEWMSRSRNQYVITQKLAAVQLDLLFKVHGIDEVEKYFNELDDVLLDYPVYVALLNCYAMVKYVEKADQVMERIRKFNSRSTMPYNVMLSLYCTNREHVKLEALARDMQDEGIVYNRLTYEILLKAYARFDLELMERLLAKMESDDWDYINFHTYATAAKGYLKAGDSEKAYALLRKAESLTGVHGGSSTYLSLITYYAAMQRTADVYRIWNLVPDFAELSNKYYVTMISSLEKLEDLDGARNILEEWEGTNTAFDIEIPNLVIRAYCKKGDVGDAEIILKRLMDSGKELNALTFSHMALGYLKDGQMEKAVEFTKKAFLASVPSWKPNLIVVSACLEYLQEKRDANGMQEMLMLLEKCGSSKDVIKDIIQRFSSNEKPKTENQNKTAATGDFYIPLFSSISSGKTS</sequence>
<dbReference type="EMBL" id="PNBA02000002">
    <property type="protein sequence ID" value="KAG6432314.1"/>
    <property type="molecule type" value="Genomic_DNA"/>
</dbReference>
<comment type="similarity">
    <text evidence="1">Belongs to the PPR family. P subfamily.</text>
</comment>
<keyword evidence="5" id="KW-1185">Reference proteome</keyword>
<name>A0A8X9AA48_SALSN</name>
<dbReference type="PANTHER" id="PTHR45717:SF10">
    <property type="entry name" value="OS10G0501000 PROTEIN"/>
    <property type="match status" value="1"/>
</dbReference>
<reference evidence="4" key="1">
    <citation type="submission" date="2018-01" db="EMBL/GenBank/DDBJ databases">
        <authorList>
            <person name="Mao J.F."/>
        </authorList>
    </citation>
    <scope>NUCLEOTIDE SEQUENCE</scope>
    <source>
        <strain evidence="4">Huo1</strain>
        <tissue evidence="4">Leaf</tissue>
    </source>
</reference>
<feature type="repeat" description="PPR" evidence="3">
    <location>
        <begin position="353"/>
        <end position="387"/>
    </location>
</feature>